<reference evidence="2" key="1">
    <citation type="submission" date="2018-12" db="EMBL/GenBank/DDBJ databases">
        <title>Tengunoibacter tsumagoiensis gen. nov., sp. nov., Dictyobacter kobayashii sp. nov., D. alpinus sp. nov., and D. joshuensis sp. nov. and description of Dictyobacteraceae fam. nov. within the order Ktedonobacterales isolated from Tengu-no-mugimeshi.</title>
        <authorList>
            <person name="Wang C.M."/>
            <person name="Zheng Y."/>
            <person name="Sakai Y."/>
            <person name="Toyoda A."/>
            <person name="Minakuchi Y."/>
            <person name="Abe K."/>
            <person name="Yokota A."/>
            <person name="Yabe S."/>
        </authorList>
    </citation>
    <scope>NUCLEOTIDE SEQUENCE [LARGE SCALE GENOMIC DNA]</scope>
    <source>
        <strain evidence="2">Uno11</strain>
    </source>
</reference>
<dbReference type="AlphaFoldDB" id="A0A402AVV7"/>
<keyword evidence="2" id="KW-1185">Reference proteome</keyword>
<organism evidence="1 2">
    <name type="scientific">Dictyobacter kobayashii</name>
    <dbReference type="NCBI Taxonomy" id="2014872"/>
    <lineage>
        <taxon>Bacteria</taxon>
        <taxon>Bacillati</taxon>
        <taxon>Chloroflexota</taxon>
        <taxon>Ktedonobacteria</taxon>
        <taxon>Ktedonobacterales</taxon>
        <taxon>Dictyobacteraceae</taxon>
        <taxon>Dictyobacter</taxon>
    </lineage>
</organism>
<protein>
    <submittedName>
        <fullName evidence="1">Uncharacterized protein</fullName>
    </submittedName>
</protein>
<dbReference type="Proteomes" id="UP000287188">
    <property type="component" value="Unassembled WGS sequence"/>
</dbReference>
<dbReference type="EMBL" id="BIFS01000002">
    <property type="protein sequence ID" value="GCE23236.1"/>
    <property type="molecule type" value="Genomic_DNA"/>
</dbReference>
<dbReference type="RefSeq" id="WP_281276445.1">
    <property type="nucleotide sequence ID" value="NZ_BIFS01000002.1"/>
</dbReference>
<gene>
    <name evidence="1" type="ORF">KDK_70360</name>
</gene>
<comment type="caution">
    <text evidence="1">The sequence shown here is derived from an EMBL/GenBank/DDBJ whole genome shotgun (WGS) entry which is preliminary data.</text>
</comment>
<accession>A0A402AVV7</accession>
<sequence>MQQLSSLLAELQEISPMPNDEALEEQLEEGAHKCCCPTLNDSTK</sequence>
<proteinExistence type="predicted"/>
<evidence type="ECO:0000313" key="2">
    <source>
        <dbReference type="Proteomes" id="UP000287188"/>
    </source>
</evidence>
<name>A0A402AVV7_9CHLR</name>
<evidence type="ECO:0000313" key="1">
    <source>
        <dbReference type="EMBL" id="GCE23236.1"/>
    </source>
</evidence>